<name>A0ABX6VAS0_9GAMM</name>
<dbReference type="SUPFAM" id="SSF53850">
    <property type="entry name" value="Periplasmic binding protein-like II"/>
    <property type="match status" value="1"/>
</dbReference>
<proteinExistence type="predicted"/>
<dbReference type="Proteomes" id="UP000316416">
    <property type="component" value="Chromosome"/>
</dbReference>
<keyword evidence="2" id="KW-1185">Reference proteome</keyword>
<dbReference type="RefSeq" id="WP_142873800.1">
    <property type="nucleotide sequence ID" value="NZ_CP045503.2"/>
</dbReference>
<protein>
    <submittedName>
        <fullName evidence="1">Transporter substrate-binding domain-containing protein</fullName>
    </submittedName>
</protein>
<organism evidence="1 2">
    <name type="scientific">Shewanella eurypsychrophilus</name>
    <dbReference type="NCBI Taxonomy" id="2593656"/>
    <lineage>
        <taxon>Bacteria</taxon>
        <taxon>Pseudomonadati</taxon>
        <taxon>Pseudomonadota</taxon>
        <taxon>Gammaproteobacteria</taxon>
        <taxon>Alteromonadales</taxon>
        <taxon>Shewanellaceae</taxon>
        <taxon>Shewanella</taxon>
    </lineage>
</organism>
<gene>
    <name evidence="1" type="ORF">FM038_022140</name>
</gene>
<evidence type="ECO:0000313" key="2">
    <source>
        <dbReference type="Proteomes" id="UP000316416"/>
    </source>
</evidence>
<evidence type="ECO:0000313" key="1">
    <source>
        <dbReference type="EMBL" id="QPG59767.1"/>
    </source>
</evidence>
<accession>A0ABX6VAS0</accession>
<reference evidence="1" key="1">
    <citation type="submission" date="2021-07" db="EMBL/GenBank/DDBJ databases">
        <title>Shewanella sp. YLB-07 whole genome sequence.</title>
        <authorList>
            <person name="Yu L."/>
        </authorList>
    </citation>
    <scope>NUCLEOTIDE SEQUENCE</scope>
    <source>
        <strain evidence="1">YLB-08</strain>
    </source>
</reference>
<sequence>MRYLFLIFLVLALYSTTAFGTNIGSYYIPNLVIDQQQGLFIKMHNEVLRRLSLDTNLIIQPTKRTQRDFTHHKLDAYFPELLENLPERDVIISDPFYLKKIVLFTKVGSGIKTLDDLEGKVVGAVTGYSYGENITNNQNIKLDYTKNDNVNIERLMRGYIDAIIGDNKSTVAAIENSKHAEQIYYDLDKPIDVLDVFYVCQDSISGKTLCSAINGALEQMKLENIIELDLATGNSKIFL</sequence>
<dbReference type="Gene3D" id="3.40.190.10">
    <property type="entry name" value="Periplasmic binding protein-like II"/>
    <property type="match status" value="2"/>
</dbReference>
<dbReference type="EMBL" id="CP045503">
    <property type="protein sequence ID" value="QPG59767.1"/>
    <property type="molecule type" value="Genomic_DNA"/>
</dbReference>